<name>A0A1L3SNL8_9HYPH</name>
<dbReference type="KEGG" id="meso:BSQ44_05775"/>
<gene>
    <name evidence="1" type="ORF">BSQ44_05775</name>
</gene>
<dbReference type="EMBL" id="CP018171">
    <property type="protein sequence ID" value="APH70941.1"/>
    <property type="molecule type" value="Genomic_DNA"/>
</dbReference>
<dbReference type="AlphaFoldDB" id="A0A1L3SNL8"/>
<organism evidence="1 2">
    <name type="scientific">Aquibium oceanicum</name>
    <dbReference type="NCBI Taxonomy" id="1670800"/>
    <lineage>
        <taxon>Bacteria</taxon>
        <taxon>Pseudomonadati</taxon>
        <taxon>Pseudomonadota</taxon>
        <taxon>Alphaproteobacteria</taxon>
        <taxon>Hyphomicrobiales</taxon>
        <taxon>Phyllobacteriaceae</taxon>
        <taxon>Aquibium</taxon>
    </lineage>
</organism>
<proteinExistence type="predicted"/>
<accession>A0A1L3SNL8</accession>
<evidence type="ECO:0000313" key="2">
    <source>
        <dbReference type="Proteomes" id="UP000182840"/>
    </source>
</evidence>
<sequence length="76" mass="8637">MPRRRRTDTLSADEATELFQRALHLRTAIIQAYARLSPYADEYRDLESAREALDGALATVAGRKLDYRKADLGLLE</sequence>
<evidence type="ECO:0000313" key="1">
    <source>
        <dbReference type="EMBL" id="APH70941.1"/>
    </source>
</evidence>
<reference evidence="2" key="1">
    <citation type="submission" date="2016-11" db="EMBL/GenBank/DDBJ databases">
        <title>Mesorhizobium oceanicum sp. nov., isolated from deep seawater in South China Sea.</title>
        <authorList>
            <person name="Fu G.-Y."/>
        </authorList>
    </citation>
    <scope>NUCLEOTIDE SEQUENCE [LARGE SCALE GENOMIC DNA]</scope>
    <source>
        <strain evidence="2">B7</strain>
    </source>
</reference>
<protein>
    <submittedName>
        <fullName evidence="1">Uncharacterized protein</fullName>
    </submittedName>
</protein>
<keyword evidence="2" id="KW-1185">Reference proteome</keyword>
<dbReference type="Proteomes" id="UP000182840">
    <property type="component" value="Chromosome"/>
</dbReference>